<protein>
    <submittedName>
        <fullName evidence="2">ABC transporter G family member 24</fullName>
    </submittedName>
</protein>
<proteinExistence type="predicted"/>
<keyword evidence="3" id="KW-1185">Reference proteome</keyword>
<accession>A0ABR2LLU6</accession>
<evidence type="ECO:0000313" key="3">
    <source>
        <dbReference type="Proteomes" id="UP001412067"/>
    </source>
</evidence>
<name>A0ABR2LLU6_9ASPA</name>
<evidence type="ECO:0000313" key="2">
    <source>
        <dbReference type="EMBL" id="KAK8945287.1"/>
    </source>
</evidence>
<feature type="compositionally biased region" description="Basic and acidic residues" evidence="1">
    <location>
        <begin position="42"/>
        <end position="56"/>
    </location>
</feature>
<reference evidence="2 3" key="1">
    <citation type="journal article" date="2022" name="Nat. Plants">
        <title>Genomes of leafy and leafless Platanthera orchids illuminate the evolution of mycoheterotrophy.</title>
        <authorList>
            <person name="Li M.H."/>
            <person name="Liu K.W."/>
            <person name="Li Z."/>
            <person name="Lu H.C."/>
            <person name="Ye Q.L."/>
            <person name="Zhang D."/>
            <person name="Wang J.Y."/>
            <person name="Li Y.F."/>
            <person name="Zhong Z.M."/>
            <person name="Liu X."/>
            <person name="Yu X."/>
            <person name="Liu D.K."/>
            <person name="Tu X.D."/>
            <person name="Liu B."/>
            <person name="Hao Y."/>
            <person name="Liao X.Y."/>
            <person name="Jiang Y.T."/>
            <person name="Sun W.H."/>
            <person name="Chen J."/>
            <person name="Chen Y.Q."/>
            <person name="Ai Y."/>
            <person name="Zhai J.W."/>
            <person name="Wu S.S."/>
            <person name="Zhou Z."/>
            <person name="Hsiao Y.Y."/>
            <person name="Wu W.L."/>
            <person name="Chen Y.Y."/>
            <person name="Lin Y.F."/>
            <person name="Hsu J.L."/>
            <person name="Li C.Y."/>
            <person name="Wang Z.W."/>
            <person name="Zhao X."/>
            <person name="Zhong W.Y."/>
            <person name="Ma X.K."/>
            <person name="Ma L."/>
            <person name="Huang J."/>
            <person name="Chen G.Z."/>
            <person name="Huang M.Z."/>
            <person name="Huang L."/>
            <person name="Peng D.H."/>
            <person name="Luo Y.B."/>
            <person name="Zou S.Q."/>
            <person name="Chen S.P."/>
            <person name="Lan S."/>
            <person name="Tsai W.C."/>
            <person name="Van de Peer Y."/>
            <person name="Liu Z.J."/>
        </authorList>
    </citation>
    <scope>NUCLEOTIDE SEQUENCE [LARGE SCALE GENOMIC DNA]</scope>
    <source>
        <strain evidence="2">Lor288</strain>
    </source>
</reference>
<dbReference type="Proteomes" id="UP001412067">
    <property type="component" value="Unassembled WGS sequence"/>
</dbReference>
<feature type="region of interest" description="Disordered" evidence="1">
    <location>
        <begin position="107"/>
        <end position="141"/>
    </location>
</feature>
<organism evidence="2 3">
    <name type="scientific">Platanthera guangdongensis</name>
    <dbReference type="NCBI Taxonomy" id="2320717"/>
    <lineage>
        <taxon>Eukaryota</taxon>
        <taxon>Viridiplantae</taxon>
        <taxon>Streptophyta</taxon>
        <taxon>Embryophyta</taxon>
        <taxon>Tracheophyta</taxon>
        <taxon>Spermatophyta</taxon>
        <taxon>Magnoliopsida</taxon>
        <taxon>Liliopsida</taxon>
        <taxon>Asparagales</taxon>
        <taxon>Orchidaceae</taxon>
        <taxon>Orchidoideae</taxon>
        <taxon>Orchideae</taxon>
        <taxon>Orchidinae</taxon>
        <taxon>Platanthera</taxon>
    </lineage>
</organism>
<comment type="caution">
    <text evidence="2">The sequence shown here is derived from an EMBL/GenBank/DDBJ whole genome shotgun (WGS) entry which is preliminary data.</text>
</comment>
<gene>
    <name evidence="2" type="primary">ABCG24</name>
    <name evidence="2" type="ORF">KSP40_PGU003456</name>
</gene>
<feature type="region of interest" description="Disordered" evidence="1">
    <location>
        <begin position="42"/>
        <end position="66"/>
    </location>
</feature>
<sequence length="244" mass="27380">MHNLPLDNMSVPGLFLMTCEFWICWQRTENVDEAGGGLRFVENRGAEKRDSNENRKKNTTQTQRYTQVHPKPGYVLSPLLPFLLVFTKQNIDYKVTRIKSILPRTSLSGQETKGAPPPEKHISKGSPKGASKTPQPKPGELTSRLCNAAEIKFYFNSFYDKTKENTAKTNILKPNKNCNLSSWVPGCEPGWACSVGPNQQVKLNDSKVMPARTYHCDPCCPGFFCPRGLTCMIRVVGVPIFIKI</sequence>
<evidence type="ECO:0000256" key="1">
    <source>
        <dbReference type="SAM" id="MobiDB-lite"/>
    </source>
</evidence>
<dbReference type="EMBL" id="JBBWWR010000017">
    <property type="protein sequence ID" value="KAK8945287.1"/>
    <property type="molecule type" value="Genomic_DNA"/>
</dbReference>